<reference evidence="2" key="2">
    <citation type="submission" date="2020-09" db="EMBL/GenBank/DDBJ databases">
        <authorList>
            <person name="Sun Q."/>
            <person name="Zhou Y."/>
        </authorList>
    </citation>
    <scope>NUCLEOTIDE SEQUENCE</scope>
    <source>
        <strain evidence="2">CGMCC 1.12726</strain>
    </source>
</reference>
<dbReference type="InterPro" id="IPR046157">
    <property type="entry name" value="DUF6159"/>
</dbReference>
<evidence type="ECO:0000313" key="3">
    <source>
        <dbReference type="Proteomes" id="UP000632858"/>
    </source>
</evidence>
<protein>
    <recommendedName>
        <fullName evidence="4">Glycerophosphoryl diester phosphodiesterase membrane domain-containing protein</fullName>
    </recommendedName>
</protein>
<gene>
    <name evidence="2" type="ORF">GCM10010960_09690</name>
</gene>
<accession>A0A917CID5</accession>
<evidence type="ECO:0000256" key="1">
    <source>
        <dbReference type="SAM" id="Phobius"/>
    </source>
</evidence>
<evidence type="ECO:0008006" key="4">
    <source>
        <dbReference type="Google" id="ProtNLM"/>
    </source>
</evidence>
<keyword evidence="1" id="KW-1133">Transmembrane helix</keyword>
<feature type="transmembrane region" description="Helical" evidence="1">
    <location>
        <begin position="137"/>
        <end position="159"/>
    </location>
</feature>
<feature type="transmembrane region" description="Helical" evidence="1">
    <location>
        <begin position="218"/>
        <end position="237"/>
    </location>
</feature>
<dbReference type="AlphaFoldDB" id="A0A917CID5"/>
<keyword evidence="3" id="KW-1185">Reference proteome</keyword>
<dbReference type="Proteomes" id="UP000632858">
    <property type="component" value="Unassembled WGS sequence"/>
</dbReference>
<name>A0A917CID5_9GAMM</name>
<dbReference type="RefSeq" id="WP_188448378.1">
    <property type="nucleotide sequence ID" value="NZ_BMFO01000002.1"/>
</dbReference>
<reference evidence="2" key="1">
    <citation type="journal article" date="2014" name="Int. J. Syst. Evol. Microbiol.">
        <title>Complete genome sequence of Corynebacterium casei LMG S-19264T (=DSM 44701T), isolated from a smear-ripened cheese.</title>
        <authorList>
            <consortium name="US DOE Joint Genome Institute (JGI-PGF)"/>
            <person name="Walter F."/>
            <person name="Albersmeier A."/>
            <person name="Kalinowski J."/>
            <person name="Ruckert C."/>
        </authorList>
    </citation>
    <scope>NUCLEOTIDE SEQUENCE</scope>
    <source>
        <strain evidence="2">CGMCC 1.12726</strain>
    </source>
</reference>
<keyword evidence="1" id="KW-0472">Membrane</keyword>
<sequence length="275" mass="29019">MEQFGRSWDLLKACFGVLRDDKELLLFPALSGLVSLAVIAVFAVPLMLGRLLEHGLAPFNMALVFGFYLCQAMVIHYFNAALVGAAQIRLDGGNPTLGDGLRLANAHALPILGFAAISATAGLLLRRGKRRRRGLENAVTAAAGMAWQVATLLVIPVLLSRKIGPIDAIVESGKLLKRTWGENLIGTVGIWAGYKAAFSALLLASVAAVFFAFRASPALAVAVAGLCAAAMVLLVIVKSAVSAVYTAVLYRYAISGETAAGFEQARIEQALRNPA</sequence>
<dbReference type="Pfam" id="PF19656">
    <property type="entry name" value="DUF6159"/>
    <property type="match status" value="1"/>
</dbReference>
<proteinExistence type="predicted"/>
<dbReference type="EMBL" id="BMFO01000002">
    <property type="protein sequence ID" value="GGF89925.1"/>
    <property type="molecule type" value="Genomic_DNA"/>
</dbReference>
<feature type="transmembrane region" description="Helical" evidence="1">
    <location>
        <begin position="188"/>
        <end position="211"/>
    </location>
</feature>
<feature type="transmembrane region" description="Helical" evidence="1">
    <location>
        <begin position="106"/>
        <end position="125"/>
    </location>
</feature>
<comment type="caution">
    <text evidence="2">The sequence shown here is derived from an EMBL/GenBank/DDBJ whole genome shotgun (WGS) entry which is preliminary data.</text>
</comment>
<keyword evidence="1" id="KW-0812">Transmembrane</keyword>
<feature type="transmembrane region" description="Helical" evidence="1">
    <location>
        <begin position="61"/>
        <end position="86"/>
    </location>
</feature>
<organism evidence="2 3">
    <name type="scientific">Arenimonas maotaiensis</name>
    <dbReference type="NCBI Taxonomy" id="1446479"/>
    <lineage>
        <taxon>Bacteria</taxon>
        <taxon>Pseudomonadati</taxon>
        <taxon>Pseudomonadota</taxon>
        <taxon>Gammaproteobacteria</taxon>
        <taxon>Lysobacterales</taxon>
        <taxon>Lysobacteraceae</taxon>
        <taxon>Arenimonas</taxon>
    </lineage>
</organism>
<evidence type="ECO:0000313" key="2">
    <source>
        <dbReference type="EMBL" id="GGF89925.1"/>
    </source>
</evidence>
<feature type="transmembrane region" description="Helical" evidence="1">
    <location>
        <begin position="25"/>
        <end position="49"/>
    </location>
</feature>